<organism evidence="3 5">
    <name type="scientific">Brachybacterium saurashtrense</name>
    <dbReference type="NCBI Taxonomy" id="556288"/>
    <lineage>
        <taxon>Bacteria</taxon>
        <taxon>Bacillati</taxon>
        <taxon>Actinomycetota</taxon>
        <taxon>Actinomycetes</taxon>
        <taxon>Micrococcales</taxon>
        <taxon>Dermabacteraceae</taxon>
        <taxon>Brachybacterium</taxon>
    </lineage>
</organism>
<dbReference type="OrthoDB" id="6713581at2"/>
<gene>
    <name evidence="2" type="ORF">DWV08_11655</name>
    <name evidence="3" type="ORF">DXU92_03405</name>
</gene>
<evidence type="ECO:0000313" key="3">
    <source>
        <dbReference type="EMBL" id="RRR23939.1"/>
    </source>
</evidence>
<dbReference type="Pfam" id="PF00535">
    <property type="entry name" value="Glycos_transf_2"/>
    <property type="match status" value="1"/>
</dbReference>
<dbReference type="CDD" id="cd00761">
    <property type="entry name" value="Glyco_tranf_GTA_type"/>
    <property type="match status" value="1"/>
</dbReference>
<dbReference type="PANTHER" id="PTHR43685:SF2">
    <property type="entry name" value="GLYCOSYLTRANSFERASE 2-LIKE DOMAIN-CONTAINING PROTEIN"/>
    <property type="match status" value="1"/>
</dbReference>
<dbReference type="SUPFAM" id="SSF53448">
    <property type="entry name" value="Nucleotide-diphospho-sugar transferases"/>
    <property type="match status" value="1"/>
</dbReference>
<dbReference type="RefSeq" id="WP_115413949.1">
    <property type="nucleotide sequence ID" value="NZ_CP031356.1"/>
</dbReference>
<dbReference type="EMBL" id="QSWH01000002">
    <property type="protein sequence ID" value="RRR23939.1"/>
    <property type="molecule type" value="Genomic_DNA"/>
</dbReference>
<sequence length="1033" mass="115190">MTSLREFPLVGFRTGLPVENAWNVTRADSVDVTLSRSGLTVVTSSTTKSVYLVLAGDERSFRHIDDEHGIGIDQGSAYAIHLDTLANEEVRAEVHLLEYDASGTRTGVTTIDARHRALYLPPAGVDRVLVTVRVRGTSPLELGGLDLDAVERPAGARTGVKVVDFGVADTEHQQQAEQDLENFARSLEDVVAAGQRAGAVLHQVQDHLVAASEPRRSGGGGSLEARRLTRELLVELASTLPQSNGSEYFSTKLPLHAAVVTDEYMLNFYKDAFSEVTYVRPWAVDQVIAEGFDLLIYVTCWRGLHHEEWRGVKFREGPREALDKLLAFARENGRPTLFQSIEDPSNFDYFLPIARKFDHVFTSDTDCLEAYRRELGHDSVHYGEYGANPQLNNPIGSHRHTVNKAFFAGSYPKRYQERVDDMHVMFDSILSTGENLTLVDRNFGNEDYAFPEPYGELSLEPMPHDVLQRVHKLFRWSLNFNSIKSSPTMCAMRIYELQAQGRGLLSNYARSVFNRFPEIRIIADHENLESYFTAEIPLSEHRTNEAQVRSVLTSRTAQDIALRMLDAAGVDPGVPRGTPRVALVANRVDEQLRREVAAQSYPEVELVGDDADAEELLSREIRYIGRVDTEHSYGENYVMDRINAFKYTNSDFVTQSSTLREERIDGPAHEFVQHAEPGVTLHSVRRVGGDGVRDVLRGEIPAGAQGYSLPPFEAGPRLSPGAADRVPSGVETPVLSIIVPIYNAGTFLLTKCLPSIERNARAAEFEILLVDDGSTDGTTAQTCRDLAAQDPRIRAHCFETGGSGSASRPRNKGIEMARAPRLTFLDPDNEISDGGYDVLLELLDEAQAVDPEVGFVSGYQAKVTQSTGTTGRHTQERLTIRPNLREHYFKRGKFPVVSTQCAVMEKRLFDDGSLRFVERAAGQDTLFGWELMLAAQRGAFTAAAHLIYYAERDGSVTNTVDADYFRKKLIMEKAQVEVLTKYGLLESYRDHHFQNFFTNWYLPKLESMPVEGQDEARGLLRQIAELYGADATV</sequence>
<evidence type="ECO:0000313" key="2">
    <source>
        <dbReference type="EMBL" id="AXK46199.1"/>
    </source>
</evidence>
<proteinExistence type="predicted"/>
<reference evidence="3 5" key="2">
    <citation type="submission" date="2018-08" db="EMBL/GenBank/DDBJ databases">
        <title>Brachybacterium saurashtrense DSM 23186.</title>
        <authorList>
            <person name="Li Y."/>
        </authorList>
    </citation>
    <scope>NUCLEOTIDE SEQUENCE [LARGE SCALE GENOMIC DNA]</scope>
    <source>
        <strain evidence="3 5">DSM 23186</strain>
    </source>
</reference>
<dbReference type="AlphaFoldDB" id="A0A345YQJ7"/>
<dbReference type="EMBL" id="CP031356">
    <property type="protein sequence ID" value="AXK46199.1"/>
    <property type="molecule type" value="Genomic_DNA"/>
</dbReference>
<dbReference type="InterPro" id="IPR050834">
    <property type="entry name" value="Glycosyltransf_2"/>
</dbReference>
<dbReference type="Gene3D" id="3.90.550.10">
    <property type="entry name" value="Spore Coat Polysaccharide Biosynthesis Protein SpsA, Chain A"/>
    <property type="match status" value="1"/>
</dbReference>
<dbReference type="Proteomes" id="UP000282185">
    <property type="component" value="Unassembled WGS sequence"/>
</dbReference>
<protein>
    <submittedName>
        <fullName evidence="3">Glycosyltransferase</fullName>
    </submittedName>
</protein>
<feature type="domain" description="Glycosyltransferase 2-like" evidence="1">
    <location>
        <begin position="736"/>
        <end position="911"/>
    </location>
</feature>
<dbReference type="InterPro" id="IPR029044">
    <property type="entry name" value="Nucleotide-diphossugar_trans"/>
</dbReference>
<evidence type="ECO:0000313" key="4">
    <source>
        <dbReference type="Proteomes" id="UP000254236"/>
    </source>
</evidence>
<dbReference type="Proteomes" id="UP000254236">
    <property type="component" value="Chromosome"/>
</dbReference>
<dbReference type="KEGG" id="bsau:DWV08_11655"/>
<name>A0A345YQJ7_9MICO</name>
<evidence type="ECO:0000313" key="5">
    <source>
        <dbReference type="Proteomes" id="UP000282185"/>
    </source>
</evidence>
<keyword evidence="4" id="KW-1185">Reference proteome</keyword>
<evidence type="ECO:0000259" key="1">
    <source>
        <dbReference type="Pfam" id="PF00535"/>
    </source>
</evidence>
<dbReference type="InterPro" id="IPR001173">
    <property type="entry name" value="Glyco_trans_2-like"/>
</dbReference>
<accession>A0A345YQJ7</accession>
<reference evidence="2 4" key="1">
    <citation type="submission" date="2018-07" db="EMBL/GenBank/DDBJ databases">
        <title>Brachybacterium saurashtrense DSM 23186 genome sequence.</title>
        <authorList>
            <person name="Guo L."/>
        </authorList>
    </citation>
    <scope>NUCLEOTIDE SEQUENCE [LARGE SCALE GENOMIC DNA]</scope>
    <source>
        <strain evidence="2 4">DSM 23186</strain>
    </source>
</reference>
<dbReference type="PANTHER" id="PTHR43685">
    <property type="entry name" value="GLYCOSYLTRANSFERASE"/>
    <property type="match status" value="1"/>
</dbReference>